<dbReference type="Gene3D" id="3.30.2140.20">
    <property type="match status" value="1"/>
</dbReference>
<dbReference type="SUPFAM" id="SSF54001">
    <property type="entry name" value="Cysteine proteinases"/>
    <property type="match status" value="1"/>
</dbReference>
<organism evidence="3 4">
    <name type="scientific">Holothuria leucospilota</name>
    <name type="common">Black long sea cucumber</name>
    <name type="synonym">Mertensiothuria leucospilota</name>
    <dbReference type="NCBI Taxonomy" id="206669"/>
    <lineage>
        <taxon>Eukaryota</taxon>
        <taxon>Metazoa</taxon>
        <taxon>Echinodermata</taxon>
        <taxon>Eleutherozoa</taxon>
        <taxon>Echinozoa</taxon>
        <taxon>Holothuroidea</taxon>
        <taxon>Aspidochirotacea</taxon>
        <taxon>Aspidochirotida</taxon>
        <taxon>Holothuriidae</taxon>
        <taxon>Holothuria</taxon>
    </lineage>
</organism>
<dbReference type="InterPro" id="IPR053710">
    <property type="entry name" value="Arylamine_NAT_domain_sf"/>
</dbReference>
<accession>A0A9Q1HAI2</accession>
<evidence type="ECO:0000313" key="3">
    <source>
        <dbReference type="EMBL" id="KAJ8038473.1"/>
    </source>
</evidence>
<name>A0A9Q1HAI2_HOLLE</name>
<evidence type="ECO:0000256" key="1">
    <source>
        <dbReference type="ARBA" id="ARBA00006547"/>
    </source>
</evidence>
<dbReference type="Pfam" id="PF00797">
    <property type="entry name" value="Acetyltransf_2"/>
    <property type="match status" value="1"/>
</dbReference>
<protein>
    <recommendedName>
        <fullName evidence="2">arylamine N-acetyltransferase</fullName>
        <ecNumber evidence="2">2.3.1.5</ecNumber>
    </recommendedName>
</protein>
<proteinExistence type="inferred from homology"/>
<dbReference type="Proteomes" id="UP001152320">
    <property type="component" value="Chromosome 7"/>
</dbReference>
<gene>
    <name evidence="3" type="ORF">HOLleu_15909</name>
</gene>
<sequence length="309" mass="35657">MTSRARESSYPLTKEEALKFLECNLGIPTSQICTDGKSMEFLNRVIKEMDRSLPFNNFTRLTEGPLSNFKPEDWKNKILSGQGGTCRCKNPFMKALLECLGYTTLQIPGNNPLRDGKNQTHISTLVCDISYPGSRHLVDTSTCWPLGEAIPIDFATESPEYSSYQIRRKFFKIDKDFLHLGIPLPSGGPEKQVMRDASGAKWEIRMIYWLNERADWKEFNESFIKTHEIQNLPFKKPYDTLLFYGFLNKKRVRIVCPDGQIHATFYSLEDSTKEYVIMTKAELLDFFQNHFPQYSVQKLEKACQVSNVI</sequence>
<dbReference type="InterPro" id="IPR001447">
    <property type="entry name" value="Arylamine_N-AcTrfase"/>
</dbReference>
<dbReference type="InterPro" id="IPR038765">
    <property type="entry name" value="Papain-like_cys_pep_sf"/>
</dbReference>
<evidence type="ECO:0000313" key="4">
    <source>
        <dbReference type="Proteomes" id="UP001152320"/>
    </source>
</evidence>
<evidence type="ECO:0000256" key="2">
    <source>
        <dbReference type="ARBA" id="ARBA00012701"/>
    </source>
</evidence>
<dbReference type="EMBL" id="JAIZAY010000007">
    <property type="protein sequence ID" value="KAJ8038473.1"/>
    <property type="molecule type" value="Genomic_DNA"/>
</dbReference>
<dbReference type="AlphaFoldDB" id="A0A9Q1HAI2"/>
<dbReference type="EC" id="2.3.1.5" evidence="2"/>
<comment type="caution">
    <text evidence="3">The sequence shown here is derived from an EMBL/GenBank/DDBJ whole genome shotgun (WGS) entry which is preliminary data.</text>
</comment>
<comment type="similarity">
    <text evidence="1">Belongs to the arylamine N-acetyltransferase family.</text>
</comment>
<reference evidence="3" key="1">
    <citation type="submission" date="2021-10" db="EMBL/GenBank/DDBJ databases">
        <title>Tropical sea cucumber genome reveals ecological adaptation and Cuvierian tubules defense mechanism.</title>
        <authorList>
            <person name="Chen T."/>
        </authorList>
    </citation>
    <scope>NUCLEOTIDE SEQUENCE</scope>
    <source>
        <strain evidence="3">Nanhai2018</strain>
        <tissue evidence="3">Muscle</tissue>
    </source>
</reference>
<keyword evidence="4" id="KW-1185">Reference proteome</keyword>
<dbReference type="GO" id="GO:0004060">
    <property type="term" value="F:arylamine N-acetyltransferase activity"/>
    <property type="evidence" value="ECO:0007669"/>
    <property type="project" value="UniProtKB-EC"/>
</dbReference>